<proteinExistence type="predicted"/>
<feature type="region of interest" description="Disordered" evidence="1">
    <location>
        <begin position="1"/>
        <end position="113"/>
    </location>
</feature>
<evidence type="ECO:0000313" key="3">
    <source>
        <dbReference type="Proteomes" id="UP000469215"/>
    </source>
</evidence>
<feature type="compositionally biased region" description="Basic and acidic residues" evidence="1">
    <location>
        <begin position="39"/>
        <end position="53"/>
    </location>
</feature>
<gene>
    <name evidence="2" type="ORF">GSY69_07410</name>
</gene>
<accession>A0A6N9H6Y0</accession>
<feature type="compositionally biased region" description="Basic and acidic residues" evidence="1">
    <location>
        <begin position="69"/>
        <end position="113"/>
    </location>
</feature>
<protein>
    <submittedName>
        <fullName evidence="2">Plasmid stabilization protein</fullName>
    </submittedName>
</protein>
<dbReference type="AlphaFoldDB" id="A0A6N9H6Y0"/>
<name>A0A6N9H6Y0_9MICO</name>
<evidence type="ECO:0000313" key="2">
    <source>
        <dbReference type="EMBL" id="MYM19800.1"/>
    </source>
</evidence>
<keyword evidence="3" id="KW-1185">Reference proteome</keyword>
<feature type="compositionally biased region" description="Basic and acidic residues" evidence="1">
    <location>
        <begin position="7"/>
        <end position="29"/>
    </location>
</feature>
<dbReference type="EMBL" id="WWEQ01000025">
    <property type="protein sequence ID" value="MYM19800.1"/>
    <property type="molecule type" value="Genomic_DNA"/>
</dbReference>
<evidence type="ECO:0000256" key="1">
    <source>
        <dbReference type="SAM" id="MobiDB-lite"/>
    </source>
</evidence>
<comment type="caution">
    <text evidence="2">The sequence shown here is derived from an EMBL/GenBank/DDBJ whole genome shotgun (WGS) entry which is preliminary data.</text>
</comment>
<dbReference type="RefSeq" id="WP_160953231.1">
    <property type="nucleotide sequence ID" value="NZ_WWEQ01000025.1"/>
</dbReference>
<sequence>MPQQPWSDKRERQYEHIRDSLEQRGRSEDTAEEIAARTVNKERAQEGEAKDASRTSTQDMSPSKRGGQHSHEGPQGRTRDQLYADAKRHGIEGRPSMDKAELERAVHRAERRD</sequence>
<reference evidence="2 3" key="1">
    <citation type="submission" date="2020-01" db="EMBL/GenBank/DDBJ databases">
        <authorList>
            <person name="Deng T."/>
        </authorList>
    </citation>
    <scope>NUCLEOTIDE SEQUENCE [LARGE SCALE GENOMIC DNA]</scope>
    <source>
        <strain evidence="2 3">5221</strain>
    </source>
</reference>
<dbReference type="Proteomes" id="UP000469215">
    <property type="component" value="Unassembled WGS sequence"/>
</dbReference>
<organism evidence="2 3">
    <name type="scientific">Brevibacterium rongguiense</name>
    <dbReference type="NCBI Taxonomy" id="2695267"/>
    <lineage>
        <taxon>Bacteria</taxon>
        <taxon>Bacillati</taxon>
        <taxon>Actinomycetota</taxon>
        <taxon>Actinomycetes</taxon>
        <taxon>Micrococcales</taxon>
        <taxon>Brevibacteriaceae</taxon>
        <taxon>Brevibacterium</taxon>
    </lineage>
</organism>